<keyword evidence="3 7" id="KW-1133">Transmembrane helix</keyword>
<dbReference type="RefSeq" id="WP_188453559.1">
    <property type="nucleotide sequence ID" value="NZ_BMFR01000001.1"/>
</dbReference>
<feature type="transmembrane region" description="Helical" evidence="7">
    <location>
        <begin position="27"/>
        <end position="50"/>
    </location>
</feature>
<dbReference type="GO" id="GO:0005886">
    <property type="term" value="C:plasma membrane"/>
    <property type="evidence" value="ECO:0007669"/>
    <property type="project" value="UniProtKB-SubCell"/>
</dbReference>
<evidence type="ECO:0000256" key="7">
    <source>
        <dbReference type="HAMAP-Rule" id="MF_02065"/>
    </source>
</evidence>
<dbReference type="HAMAP" id="MF_02065">
    <property type="entry name" value="MltG"/>
    <property type="match status" value="1"/>
</dbReference>
<keyword evidence="5 7" id="KW-0456">Lyase</keyword>
<dbReference type="Gene3D" id="3.30.1490.480">
    <property type="entry name" value="Endolytic murein transglycosylase"/>
    <property type="match status" value="1"/>
</dbReference>
<name>A0A917LW74_9BACI</name>
<dbReference type="GO" id="GO:0071555">
    <property type="term" value="P:cell wall organization"/>
    <property type="evidence" value="ECO:0007669"/>
    <property type="project" value="UniProtKB-KW"/>
</dbReference>
<dbReference type="PANTHER" id="PTHR30518">
    <property type="entry name" value="ENDOLYTIC MUREIN TRANSGLYCOSYLASE"/>
    <property type="match status" value="1"/>
</dbReference>
<sequence length="372" mass="42397">MSKKKNNGNYKDNLIARSEEARTVRKIVSIIIISLILILVVGGISGYMYVKSALKPVDSSSKKEINVEIPMGSSTSDIAHILEEKGIIKDARVFRFYIKFQNESEFQAGEYALTKAMTLDEIIEALQKGKVMEEALYTVTIPEGKSIEQIAEIYANKLKINKEDFLTKINDPAYVEQLMGKYPEILTNAILEPDIRMPLEGYLFAATYDFYEEKPTVEAIVEKMLKKTVEVVTPYLDDIAARDTTVHEAITMASLVENEAKTVKQRKMIAGVFYNRLEDGMKLQTDPTVQYAMGEHKEKVTYKDLEIKSPYNTYYVDALPVGPISNFAESSLKATLQPEETEYKYFLHDKEGKIHYSKTNKEHNKLKDKYID</sequence>
<keyword evidence="1 7" id="KW-1003">Cell membrane</keyword>
<keyword evidence="6 7" id="KW-0961">Cell wall biogenesis/degradation</keyword>
<proteinExistence type="inferred from homology"/>
<evidence type="ECO:0000256" key="6">
    <source>
        <dbReference type="ARBA" id="ARBA00023316"/>
    </source>
</evidence>
<dbReference type="Pfam" id="PF02618">
    <property type="entry name" value="YceG"/>
    <property type="match status" value="1"/>
</dbReference>
<dbReference type="Proteomes" id="UP000622860">
    <property type="component" value="Unassembled WGS sequence"/>
</dbReference>
<dbReference type="GO" id="GO:0008932">
    <property type="term" value="F:lytic endotransglycosylase activity"/>
    <property type="evidence" value="ECO:0007669"/>
    <property type="project" value="UniProtKB-UniRule"/>
</dbReference>
<gene>
    <name evidence="7" type="primary">mltG</name>
    <name evidence="8" type="ORF">GCM10011398_02800</name>
</gene>
<dbReference type="InterPro" id="IPR003770">
    <property type="entry name" value="MLTG-like"/>
</dbReference>
<keyword evidence="2 7" id="KW-0812">Transmembrane</keyword>
<evidence type="ECO:0000313" key="9">
    <source>
        <dbReference type="Proteomes" id="UP000622860"/>
    </source>
</evidence>
<reference evidence="8" key="2">
    <citation type="submission" date="2020-09" db="EMBL/GenBank/DDBJ databases">
        <authorList>
            <person name="Sun Q."/>
            <person name="Zhou Y."/>
        </authorList>
    </citation>
    <scope>NUCLEOTIDE SEQUENCE</scope>
    <source>
        <strain evidence="8">CGMCC 1.12754</strain>
    </source>
</reference>
<dbReference type="PANTHER" id="PTHR30518:SF2">
    <property type="entry name" value="ENDOLYTIC MUREIN TRANSGLYCOSYLASE"/>
    <property type="match status" value="1"/>
</dbReference>
<keyword evidence="9" id="KW-1185">Reference proteome</keyword>
<comment type="subcellular location">
    <subcellularLocation>
        <location evidence="7">Cell membrane</location>
        <topology evidence="7">Single-pass membrane protein</topology>
    </subcellularLocation>
</comment>
<evidence type="ECO:0000256" key="3">
    <source>
        <dbReference type="ARBA" id="ARBA00022989"/>
    </source>
</evidence>
<keyword evidence="4 7" id="KW-0472">Membrane</keyword>
<comment type="function">
    <text evidence="7">Functions as a peptidoglycan terminase that cleaves nascent peptidoglycan strands endolytically to terminate their elongation.</text>
</comment>
<protein>
    <recommendedName>
        <fullName evidence="7">Endolytic murein transglycosylase</fullName>
        <ecNumber evidence="7">4.2.2.29</ecNumber>
    </recommendedName>
    <alternativeName>
        <fullName evidence="7">Peptidoglycan lytic transglycosylase</fullName>
    </alternativeName>
    <alternativeName>
        <fullName evidence="7">Peptidoglycan polymerization terminase</fullName>
    </alternativeName>
</protein>
<evidence type="ECO:0000256" key="2">
    <source>
        <dbReference type="ARBA" id="ARBA00022692"/>
    </source>
</evidence>
<comment type="caution">
    <text evidence="8">The sequence shown here is derived from an EMBL/GenBank/DDBJ whole genome shotgun (WGS) entry which is preliminary data.</text>
</comment>
<dbReference type="CDD" id="cd08010">
    <property type="entry name" value="MltG_like"/>
    <property type="match status" value="1"/>
</dbReference>
<dbReference type="GO" id="GO:0009252">
    <property type="term" value="P:peptidoglycan biosynthetic process"/>
    <property type="evidence" value="ECO:0007669"/>
    <property type="project" value="UniProtKB-UniRule"/>
</dbReference>
<evidence type="ECO:0000256" key="1">
    <source>
        <dbReference type="ARBA" id="ARBA00022475"/>
    </source>
</evidence>
<evidence type="ECO:0000313" key="8">
    <source>
        <dbReference type="EMBL" id="GGG62845.1"/>
    </source>
</evidence>
<comment type="catalytic activity">
    <reaction evidence="7">
        <text>a peptidoglycan chain = a peptidoglycan chain with N-acetyl-1,6-anhydromuramyl-[peptide] at the reducing end + a peptidoglycan chain with N-acetylglucosamine at the non-reducing end.</text>
        <dbReference type="EC" id="4.2.2.29"/>
    </reaction>
</comment>
<dbReference type="EMBL" id="BMFR01000001">
    <property type="protein sequence ID" value="GGG62845.1"/>
    <property type="molecule type" value="Genomic_DNA"/>
</dbReference>
<evidence type="ECO:0000256" key="4">
    <source>
        <dbReference type="ARBA" id="ARBA00023136"/>
    </source>
</evidence>
<comment type="similarity">
    <text evidence="7">Belongs to the transglycosylase MltG family.</text>
</comment>
<dbReference type="EC" id="4.2.2.29" evidence="7"/>
<feature type="site" description="Important for catalytic activity" evidence="7">
    <location>
        <position position="259"/>
    </location>
</feature>
<evidence type="ECO:0000256" key="5">
    <source>
        <dbReference type="ARBA" id="ARBA00023239"/>
    </source>
</evidence>
<organism evidence="8 9">
    <name type="scientific">Virgibacillus oceani</name>
    <dbReference type="NCBI Taxonomy" id="1479511"/>
    <lineage>
        <taxon>Bacteria</taxon>
        <taxon>Bacillati</taxon>
        <taxon>Bacillota</taxon>
        <taxon>Bacilli</taxon>
        <taxon>Bacillales</taxon>
        <taxon>Bacillaceae</taxon>
        <taxon>Virgibacillus</taxon>
    </lineage>
</organism>
<dbReference type="AlphaFoldDB" id="A0A917LW74"/>
<dbReference type="NCBIfam" id="TIGR00247">
    <property type="entry name" value="endolytic transglycosylase MltG"/>
    <property type="match status" value="1"/>
</dbReference>
<reference evidence="8" key="1">
    <citation type="journal article" date="2014" name="Int. J. Syst. Evol. Microbiol.">
        <title>Complete genome sequence of Corynebacterium casei LMG S-19264T (=DSM 44701T), isolated from a smear-ripened cheese.</title>
        <authorList>
            <consortium name="US DOE Joint Genome Institute (JGI-PGF)"/>
            <person name="Walter F."/>
            <person name="Albersmeier A."/>
            <person name="Kalinowski J."/>
            <person name="Ruckert C."/>
        </authorList>
    </citation>
    <scope>NUCLEOTIDE SEQUENCE</scope>
    <source>
        <strain evidence="8">CGMCC 1.12754</strain>
    </source>
</reference>
<accession>A0A917LW74</accession>